<evidence type="ECO:0000313" key="7">
    <source>
        <dbReference type="Proteomes" id="UP000067444"/>
    </source>
</evidence>
<accession>A0A0K0Y1V4</accession>
<dbReference type="EMBL" id="CP012160">
    <property type="protein sequence ID" value="AKS44915.1"/>
    <property type="molecule type" value="Genomic_DNA"/>
</dbReference>
<organism evidence="6 7">
    <name type="scientific">Octadecabacter temperatus</name>
    <dbReference type="NCBI Taxonomy" id="1458307"/>
    <lineage>
        <taxon>Bacteria</taxon>
        <taxon>Pseudomonadati</taxon>
        <taxon>Pseudomonadota</taxon>
        <taxon>Alphaproteobacteria</taxon>
        <taxon>Rhodobacterales</taxon>
        <taxon>Roseobacteraceae</taxon>
        <taxon>Octadecabacter</taxon>
    </lineage>
</organism>
<dbReference type="STRING" id="1458307.OSB_03480"/>
<evidence type="ECO:0000256" key="1">
    <source>
        <dbReference type="ARBA" id="ARBA00004442"/>
    </source>
</evidence>
<dbReference type="PANTHER" id="PTHR38776">
    <property type="entry name" value="MLTA-INTERACTING PROTEIN-RELATED"/>
    <property type="match status" value="1"/>
</dbReference>
<dbReference type="OrthoDB" id="5462484at2"/>
<evidence type="ECO:0000256" key="4">
    <source>
        <dbReference type="ARBA" id="ARBA00023136"/>
    </source>
</evidence>
<proteinExistence type="inferred from homology"/>
<comment type="subcellular location">
    <subcellularLocation>
        <location evidence="1">Cell outer membrane</location>
    </subcellularLocation>
</comment>
<evidence type="ECO:0000256" key="2">
    <source>
        <dbReference type="ARBA" id="ARBA00005722"/>
    </source>
</evidence>
<dbReference type="AlphaFoldDB" id="A0A0K0Y1V4"/>
<dbReference type="KEGG" id="otm:OSB_03480"/>
<gene>
    <name evidence="6" type="ORF">OSB_03480</name>
</gene>
<evidence type="ECO:0000313" key="6">
    <source>
        <dbReference type="EMBL" id="AKS44915.1"/>
    </source>
</evidence>
<reference evidence="6 7" key="1">
    <citation type="journal article" date="2015" name="Genome Announc.">
        <title>Closed Genome Sequence of Octadecabacter temperatus SB1, the First Mesophilic Species of the Genus Octadecabacter.</title>
        <authorList>
            <person name="Voget S."/>
            <person name="Billerbeck S."/>
            <person name="Simon M."/>
            <person name="Daniel R."/>
        </authorList>
    </citation>
    <scope>NUCLEOTIDE SEQUENCE [LARGE SCALE GENOMIC DNA]</scope>
    <source>
        <strain evidence="6 7">SB1</strain>
    </source>
</reference>
<dbReference type="PANTHER" id="PTHR38776:SF1">
    <property type="entry name" value="MLTA-INTERACTING PROTEIN-RELATED"/>
    <property type="match status" value="1"/>
</dbReference>
<dbReference type="Proteomes" id="UP000067444">
    <property type="component" value="Chromosome"/>
</dbReference>
<protein>
    <submittedName>
        <fullName evidence="6">MltA-interacting protein MipA</fullName>
    </submittedName>
</protein>
<evidence type="ECO:0000256" key="3">
    <source>
        <dbReference type="ARBA" id="ARBA00022729"/>
    </source>
</evidence>
<dbReference type="InterPro" id="IPR010583">
    <property type="entry name" value="MipA"/>
</dbReference>
<keyword evidence="5" id="KW-0998">Cell outer membrane</keyword>
<comment type="similarity">
    <text evidence="2">Belongs to the MipA/OmpV family.</text>
</comment>
<dbReference type="Pfam" id="PF06629">
    <property type="entry name" value="MipA"/>
    <property type="match status" value="1"/>
</dbReference>
<sequence>MKTITTFTATLVLTLPASVFAQDRSEDTFAGHDIFFTVSGGVISAPSFLGSSETSVYAIPNISVAIGDRLNISLLEGIEYDVYKEGNLTAGAILTYDFGREDTPSDHSLLLSDVASSEITGLGGIEETAEFGGYIEYTYGNLQTSVEVRKGVDGGHSGLVGDVDVTYNAPVEILGRQSVISFGSTASFSDDSYASTFFDVSAAQSAASGISEYDANGGIISYGLHASAYVPLNEHIALVGFAKYDHLAGDVRDSSIVQERGSEQQTTAGLVLNYTF</sequence>
<name>A0A0K0Y1V4_9RHOB</name>
<keyword evidence="4" id="KW-0472">Membrane</keyword>
<dbReference type="RefSeq" id="WP_049833355.1">
    <property type="nucleotide sequence ID" value="NZ_CP012160.1"/>
</dbReference>
<dbReference type="GO" id="GO:0009279">
    <property type="term" value="C:cell outer membrane"/>
    <property type="evidence" value="ECO:0007669"/>
    <property type="project" value="UniProtKB-SubCell"/>
</dbReference>
<keyword evidence="7" id="KW-1185">Reference proteome</keyword>
<keyword evidence="3" id="KW-0732">Signal</keyword>
<evidence type="ECO:0000256" key="5">
    <source>
        <dbReference type="ARBA" id="ARBA00023237"/>
    </source>
</evidence>